<organism evidence="2 3">
    <name type="scientific">Desulfosporosinus nitroreducens</name>
    <dbReference type="NCBI Taxonomy" id="2018668"/>
    <lineage>
        <taxon>Bacteria</taxon>
        <taxon>Bacillati</taxon>
        <taxon>Bacillota</taxon>
        <taxon>Clostridia</taxon>
        <taxon>Eubacteriales</taxon>
        <taxon>Desulfitobacteriaceae</taxon>
        <taxon>Desulfosporosinus</taxon>
    </lineage>
</organism>
<dbReference type="RefSeq" id="WP_302050168.1">
    <property type="nucleotide sequence ID" value="NZ_JAMJEV010000030.1"/>
</dbReference>
<dbReference type="Proteomes" id="UP001176021">
    <property type="component" value="Unassembled WGS sequence"/>
</dbReference>
<evidence type="ECO:0000313" key="2">
    <source>
        <dbReference type="EMBL" id="MDO0825670.1"/>
    </source>
</evidence>
<accession>A0ABT8QWY2</accession>
<dbReference type="InterPro" id="IPR035185">
    <property type="entry name" value="DUF5305"/>
</dbReference>
<evidence type="ECO:0000256" key="1">
    <source>
        <dbReference type="SAM" id="Phobius"/>
    </source>
</evidence>
<dbReference type="Pfam" id="PF17231">
    <property type="entry name" value="DUF5305"/>
    <property type="match status" value="1"/>
</dbReference>
<feature type="transmembrane region" description="Helical" evidence="1">
    <location>
        <begin position="12"/>
        <end position="34"/>
    </location>
</feature>
<feature type="transmembrane region" description="Helical" evidence="1">
    <location>
        <begin position="238"/>
        <end position="258"/>
    </location>
</feature>
<comment type="caution">
    <text evidence="2">The sequence shown here is derived from an EMBL/GenBank/DDBJ whole genome shotgun (WGS) entry which is preliminary data.</text>
</comment>
<evidence type="ECO:0000313" key="3">
    <source>
        <dbReference type="Proteomes" id="UP001176021"/>
    </source>
</evidence>
<sequence length="348" mass="39379">MRKGQIRKDIRLGSIILCMAILGVSLTLLSFKFINPGFDENKVPLYSYESQGTVNYEVTLKPNSLYDKKSLGEDQVYLSNLVDFIDTTYSYNFTGERVAEVKGNYEIVAVIEGYIGEGDRLTTLWRKEIPVLANNNFSIKDKTFSITKKMSLKLQDFNDIVQKISEESKVTAQTKVTASMNVVFDAKTDKGEIKKTSESSIEIPLAGSYFMINKKQGENISEAIEEVKLVPRVADTKLLTLGGTGIGIVVVALLILIFKTQSVEENVFDSKLKKIFKRHGTRLIALSSEIAPKSELQSRVRSMEDLVKISDELLKPIVYKHSDNDKENSKFWVIDEDRFYFFQLEVSN</sequence>
<keyword evidence="1" id="KW-0472">Membrane</keyword>
<protein>
    <submittedName>
        <fullName evidence="2">DUF5305 domain-containing protein</fullName>
    </submittedName>
</protein>
<reference evidence="2" key="1">
    <citation type="submission" date="2022-05" db="EMBL/GenBank/DDBJ databases">
        <title>Expanded diversity of anoxic marine methylotrophy in a Black Sea sulfate reducing microorganism.</title>
        <authorList>
            <person name="Fischer P.Q."/>
            <person name="Stams A.J.M."/>
            <person name="Villanueva L."/>
            <person name="Sousa D.Z."/>
        </authorList>
    </citation>
    <scope>NUCLEOTIDE SEQUENCE</scope>
    <source>
        <strain evidence="2">P130</strain>
    </source>
</reference>
<keyword evidence="3" id="KW-1185">Reference proteome</keyword>
<proteinExistence type="predicted"/>
<gene>
    <name evidence="2" type="ORF">M8H41_22935</name>
</gene>
<keyword evidence="1" id="KW-0812">Transmembrane</keyword>
<keyword evidence="1" id="KW-1133">Transmembrane helix</keyword>
<dbReference type="EMBL" id="JAMJEV010000030">
    <property type="protein sequence ID" value="MDO0825670.1"/>
    <property type="molecule type" value="Genomic_DNA"/>
</dbReference>
<name>A0ABT8QWY2_9FIRM</name>